<name>A0A317UPV6_ASPEC</name>
<evidence type="ECO:0000313" key="2">
    <source>
        <dbReference type="Proteomes" id="UP000246171"/>
    </source>
</evidence>
<dbReference type="AlphaFoldDB" id="A0A317UPV6"/>
<reference evidence="1" key="1">
    <citation type="submission" date="2016-12" db="EMBL/GenBank/DDBJ databases">
        <title>The genomes of Aspergillus section Nigri reveals drivers in fungal speciation.</title>
        <authorList>
            <consortium name="DOE Joint Genome Institute"/>
            <person name="Vesth T.C."/>
            <person name="Nybo J."/>
            <person name="Theobald S."/>
            <person name="Brandl J."/>
            <person name="Frisvad J.C."/>
            <person name="Nielsen K.F."/>
            <person name="Lyhne E.K."/>
            <person name="Kogle M.E."/>
            <person name="Kuo A."/>
            <person name="Riley R."/>
            <person name="Clum A."/>
            <person name="Nolan M."/>
            <person name="Lipzen A."/>
            <person name="Salamov A."/>
            <person name="Henrissat B."/>
            <person name="Wiebenga A."/>
            <person name="De vries R.P."/>
            <person name="Grigoriev I.V."/>
            <person name="Mortensen U.H."/>
            <person name="Andersen M.R."/>
            <person name="Baker S.E."/>
        </authorList>
    </citation>
    <scope>NUCLEOTIDE SEQUENCE</scope>
    <source>
        <strain evidence="1">CBS 122712</strain>
    </source>
</reference>
<keyword evidence="2" id="KW-1185">Reference proteome</keyword>
<accession>A0A317UPV6</accession>
<evidence type="ECO:0000313" key="1">
    <source>
        <dbReference type="EMBL" id="PWY63459.1"/>
    </source>
</evidence>
<dbReference type="VEuPathDB" id="FungiDB:BO83DRAFT_431673"/>
<comment type="caution">
    <text evidence="1">The sequence shown here is derived from an EMBL/GenBank/DDBJ whole genome shotgun (WGS) entry which is preliminary data.</text>
</comment>
<dbReference type="EMBL" id="MSFU01000036">
    <property type="protein sequence ID" value="PWY63459.1"/>
    <property type="molecule type" value="Genomic_DNA"/>
</dbReference>
<protein>
    <submittedName>
        <fullName evidence="1">Uncharacterized protein</fullName>
    </submittedName>
</protein>
<dbReference type="Proteomes" id="UP000246171">
    <property type="component" value="Unassembled WGS sequence"/>
</dbReference>
<dbReference type="RefSeq" id="XP_025383156.1">
    <property type="nucleotide sequence ID" value="XM_025535588.1"/>
</dbReference>
<dbReference type="GeneID" id="37057550"/>
<organism evidence="1 2">
    <name type="scientific">Aspergillus eucalypticola (strain CBS 122712 / IBT 29274)</name>
    <dbReference type="NCBI Taxonomy" id="1448314"/>
    <lineage>
        <taxon>Eukaryota</taxon>
        <taxon>Fungi</taxon>
        <taxon>Dikarya</taxon>
        <taxon>Ascomycota</taxon>
        <taxon>Pezizomycotina</taxon>
        <taxon>Eurotiomycetes</taxon>
        <taxon>Eurotiomycetidae</taxon>
        <taxon>Eurotiales</taxon>
        <taxon>Aspergillaceae</taxon>
        <taxon>Aspergillus</taxon>
        <taxon>Aspergillus subgen. Circumdati</taxon>
    </lineage>
</organism>
<gene>
    <name evidence="1" type="ORF">BO83DRAFT_431673</name>
</gene>
<proteinExistence type="predicted"/>
<sequence length="168" mass="18758">MARRIAYGICFIRLPAEIVLMFPGLLATAWPNAGRASVQELVREVVFKCRLRAKLADSRGSSLWKDCRFIKGLRKESARGTLTVYYADRRDATGDRPTLTKVIQLAQELTGEASKEDEEAVRTSNDRLADTLDAIVQRISEFPINMGSHMASLYIYPFGNDTARKASA</sequence>